<dbReference type="PRINTS" id="PR01479">
    <property type="entry name" value="NEUROTENSINR"/>
</dbReference>
<organism evidence="16 17">
    <name type="scientific">Leptobrachium leishanense</name>
    <name type="common">Leishan spiny toad</name>
    <dbReference type="NCBI Taxonomy" id="445787"/>
    <lineage>
        <taxon>Eukaryota</taxon>
        <taxon>Metazoa</taxon>
        <taxon>Chordata</taxon>
        <taxon>Craniata</taxon>
        <taxon>Vertebrata</taxon>
        <taxon>Euteleostomi</taxon>
        <taxon>Amphibia</taxon>
        <taxon>Batrachia</taxon>
        <taxon>Anura</taxon>
        <taxon>Pelobatoidea</taxon>
        <taxon>Megophryidae</taxon>
        <taxon>Leptobrachium</taxon>
    </lineage>
</organism>
<comment type="subcellular location">
    <subcellularLocation>
        <location evidence="1">Cell membrane</location>
        <topology evidence="1">Multi-pass membrane protein</topology>
    </subcellularLocation>
</comment>
<keyword evidence="11" id="KW-0449">Lipoprotein</keyword>
<dbReference type="GO" id="GO:0016492">
    <property type="term" value="F:G protein-coupled neurotensin receptor activity"/>
    <property type="evidence" value="ECO:0007669"/>
    <property type="project" value="InterPro"/>
</dbReference>
<dbReference type="PANTHER" id="PTHR24243:SF10">
    <property type="entry name" value="NEUROTENSIN RECEPTOR TYPE 2"/>
    <property type="match status" value="1"/>
</dbReference>
<dbReference type="OrthoDB" id="9835116at2759"/>
<dbReference type="PROSITE" id="PS50262">
    <property type="entry name" value="G_PROTEIN_RECEP_F1_2"/>
    <property type="match status" value="1"/>
</dbReference>
<protein>
    <submittedName>
        <fullName evidence="16">Neurotensin receptor 2</fullName>
    </submittedName>
</protein>
<reference evidence="16" key="1">
    <citation type="submission" date="2025-08" db="UniProtKB">
        <authorList>
            <consortium name="Ensembl"/>
        </authorList>
    </citation>
    <scope>IDENTIFICATION</scope>
</reference>
<accession>A0A8C5QTD6</accession>
<dbReference type="InterPro" id="IPR000276">
    <property type="entry name" value="GPCR_Rhodpsn"/>
</dbReference>
<evidence type="ECO:0000256" key="6">
    <source>
        <dbReference type="ARBA" id="ARBA00023136"/>
    </source>
</evidence>
<evidence type="ECO:0000256" key="4">
    <source>
        <dbReference type="ARBA" id="ARBA00022989"/>
    </source>
</evidence>
<evidence type="ECO:0000313" key="16">
    <source>
        <dbReference type="Ensembl" id="ENSLLEP00000042438.1"/>
    </source>
</evidence>
<comment type="similarity">
    <text evidence="12">Belongs to the G-protein coupled receptor 1 family.</text>
</comment>
<dbReference type="Pfam" id="PF00001">
    <property type="entry name" value="7tm_1"/>
    <property type="match status" value="1"/>
</dbReference>
<dbReference type="GeneTree" id="ENSGT01120000271823"/>
<evidence type="ECO:0000256" key="3">
    <source>
        <dbReference type="ARBA" id="ARBA00022692"/>
    </source>
</evidence>
<name>A0A8C5QTD6_9ANUR</name>
<evidence type="ECO:0000256" key="1">
    <source>
        <dbReference type="ARBA" id="ARBA00004651"/>
    </source>
</evidence>
<evidence type="ECO:0000256" key="12">
    <source>
        <dbReference type="RuleBase" id="RU000688"/>
    </source>
</evidence>
<feature type="transmembrane region" description="Helical" evidence="14">
    <location>
        <begin position="102"/>
        <end position="124"/>
    </location>
</feature>
<evidence type="ECO:0000256" key="14">
    <source>
        <dbReference type="SAM" id="Phobius"/>
    </source>
</evidence>
<feature type="domain" description="G-protein coupled receptors family 1 profile" evidence="15">
    <location>
        <begin position="54"/>
        <end position="351"/>
    </location>
</feature>
<keyword evidence="6 14" id="KW-0472">Membrane</keyword>
<keyword evidence="4 14" id="KW-1133">Transmembrane helix</keyword>
<evidence type="ECO:0000256" key="5">
    <source>
        <dbReference type="ARBA" id="ARBA00023040"/>
    </source>
</evidence>
<reference evidence="16" key="2">
    <citation type="submission" date="2025-09" db="UniProtKB">
        <authorList>
            <consortium name="Ensembl"/>
        </authorList>
    </citation>
    <scope>IDENTIFICATION</scope>
</reference>
<dbReference type="GO" id="GO:0005886">
    <property type="term" value="C:plasma membrane"/>
    <property type="evidence" value="ECO:0007669"/>
    <property type="project" value="UniProtKB-SubCell"/>
</dbReference>
<dbReference type="PANTHER" id="PTHR24243">
    <property type="entry name" value="G-PROTEIN COUPLED RECEPTOR"/>
    <property type="match status" value="1"/>
</dbReference>
<dbReference type="InterPro" id="IPR003984">
    <property type="entry name" value="NT_rcpt"/>
</dbReference>
<feature type="transmembrane region" description="Helical" evidence="14">
    <location>
        <begin position="144"/>
        <end position="165"/>
    </location>
</feature>
<evidence type="ECO:0000313" key="17">
    <source>
        <dbReference type="Proteomes" id="UP000694569"/>
    </source>
</evidence>
<dbReference type="PRINTS" id="PR00237">
    <property type="entry name" value="GPCRRHODOPSN"/>
</dbReference>
<keyword evidence="2" id="KW-1003">Cell membrane</keyword>
<dbReference type="Gene3D" id="1.20.1070.10">
    <property type="entry name" value="Rhodopsin 7-helix transmembrane proteins"/>
    <property type="match status" value="1"/>
</dbReference>
<dbReference type="InterPro" id="IPR017452">
    <property type="entry name" value="GPCR_Rhodpsn_7TM"/>
</dbReference>
<evidence type="ECO:0000259" key="15">
    <source>
        <dbReference type="PROSITE" id="PS50262"/>
    </source>
</evidence>
<keyword evidence="17" id="KW-1185">Reference proteome</keyword>
<keyword evidence="8" id="KW-1015">Disulfide bond</keyword>
<evidence type="ECO:0000256" key="13">
    <source>
        <dbReference type="SAM" id="MobiDB-lite"/>
    </source>
</evidence>
<feature type="transmembrane region" description="Helical" evidence="14">
    <location>
        <begin position="194"/>
        <end position="219"/>
    </location>
</feature>
<gene>
    <name evidence="16" type="primary">NTSR2</name>
</gene>
<dbReference type="Ensembl" id="ENSLLET00000044134.1">
    <property type="protein sequence ID" value="ENSLLEP00000042438.1"/>
    <property type="gene ID" value="ENSLLEG00000026890.1"/>
</dbReference>
<proteinExistence type="inferred from homology"/>
<keyword evidence="10 12" id="KW-0807">Transducer</keyword>
<evidence type="ECO:0000256" key="10">
    <source>
        <dbReference type="ARBA" id="ARBA00023224"/>
    </source>
</evidence>
<feature type="transmembrane region" description="Helical" evidence="14">
    <location>
        <begin position="75"/>
        <end position="96"/>
    </location>
</feature>
<keyword evidence="7" id="KW-0564">Palmitate</keyword>
<feature type="transmembrane region" description="Helical" evidence="14">
    <location>
        <begin position="38"/>
        <end position="63"/>
    </location>
</feature>
<evidence type="ECO:0000256" key="11">
    <source>
        <dbReference type="ARBA" id="ARBA00023288"/>
    </source>
</evidence>
<dbReference type="AlphaFoldDB" id="A0A8C5QTD6"/>
<feature type="transmembrane region" description="Helical" evidence="14">
    <location>
        <begin position="290"/>
        <end position="308"/>
    </location>
</feature>
<evidence type="ECO:0000256" key="2">
    <source>
        <dbReference type="ARBA" id="ARBA00022475"/>
    </source>
</evidence>
<sequence>MEGARWPLINLTTTPLAPNSSKDLSEELGVDTHLSSKLLITVLYVLIFLVGTTGNVLTIRLVLKKQSLQSLQSTVHYHLVSLALSDILILLVSIPIELSYYFLRDICSYATVLNIASLSCERYLAICRPITAKRIMSRNRTKKILSAIWISSLLFSVPMAFIMGVKYKSSARDGEPDPSSLVCTSLVSPATLKVFIQVNVFMSFLLPVTVIAFLNCVTVGKLESLRSRSCLSLHSSCMAPSSQEARETQKTPATRSASLKGGSIRGTTWKNNLTVSSEPNRIQALQHSIYMLRAIVIAYVVCWLPYHARRLMFCYVPDDKWSEFLYNFYHYFYMLTNTLFYVSSAVNPVLYNMVSSSFRQLFFQTLDFTCSKPNVTLSVKQTTHSLKSNSCMN</sequence>
<keyword evidence="3 12" id="KW-0812">Transmembrane</keyword>
<keyword evidence="9 12" id="KW-0675">Receptor</keyword>
<dbReference type="Proteomes" id="UP000694569">
    <property type="component" value="Unplaced"/>
</dbReference>
<dbReference type="SUPFAM" id="SSF81321">
    <property type="entry name" value="Family A G protein-coupled receptor-like"/>
    <property type="match status" value="1"/>
</dbReference>
<evidence type="ECO:0000256" key="9">
    <source>
        <dbReference type="ARBA" id="ARBA00023170"/>
    </source>
</evidence>
<evidence type="ECO:0000256" key="7">
    <source>
        <dbReference type="ARBA" id="ARBA00023139"/>
    </source>
</evidence>
<feature type="region of interest" description="Disordered" evidence="13">
    <location>
        <begin position="242"/>
        <end position="263"/>
    </location>
</feature>
<keyword evidence="5 12" id="KW-0297">G-protein coupled receptor</keyword>
<dbReference type="PROSITE" id="PS00237">
    <property type="entry name" value="G_PROTEIN_RECEP_F1_1"/>
    <property type="match status" value="1"/>
</dbReference>
<feature type="transmembrane region" description="Helical" evidence="14">
    <location>
        <begin position="328"/>
        <end position="351"/>
    </location>
</feature>
<evidence type="ECO:0000256" key="8">
    <source>
        <dbReference type="ARBA" id="ARBA00023157"/>
    </source>
</evidence>